<feature type="compositionally biased region" description="Low complexity" evidence="1">
    <location>
        <begin position="16"/>
        <end position="50"/>
    </location>
</feature>
<reference evidence="2 3" key="1">
    <citation type="submission" date="2021-06" db="EMBL/GenBank/DDBJ databases">
        <title>A haploid diamondback moth (Plutella xylostella L.) genome assembly resolves 31 chromosomes and identifies a diamide resistance mutation.</title>
        <authorList>
            <person name="Ward C.M."/>
            <person name="Perry K.D."/>
            <person name="Baker G."/>
            <person name="Powis K."/>
            <person name="Heckel D.G."/>
            <person name="Baxter S.W."/>
        </authorList>
    </citation>
    <scope>NUCLEOTIDE SEQUENCE [LARGE SCALE GENOMIC DNA]</scope>
    <source>
        <strain evidence="2 3">LV</strain>
        <tissue evidence="2">Single pupa</tissue>
    </source>
</reference>
<name>A0ABQ7QN55_PLUXY</name>
<dbReference type="EMBL" id="JAHIBW010000012">
    <property type="protein sequence ID" value="KAG7306469.1"/>
    <property type="molecule type" value="Genomic_DNA"/>
</dbReference>
<protein>
    <submittedName>
        <fullName evidence="2">Uncharacterized protein</fullName>
    </submittedName>
</protein>
<feature type="region of interest" description="Disordered" evidence="1">
    <location>
        <begin position="1"/>
        <end position="54"/>
    </location>
</feature>
<keyword evidence="3" id="KW-1185">Reference proteome</keyword>
<evidence type="ECO:0000313" key="2">
    <source>
        <dbReference type="EMBL" id="KAG7306469.1"/>
    </source>
</evidence>
<sequence>MTRRRGCWESYLTGRSGSPSWTPSSTPDDTTGATAAGYSSASSAAQPPQTRTAGVCPHTRQPCSCYTRARTRTLAAWTERV</sequence>
<accession>A0ABQ7QN55</accession>
<organism evidence="2 3">
    <name type="scientific">Plutella xylostella</name>
    <name type="common">Diamondback moth</name>
    <name type="synonym">Plutella maculipennis</name>
    <dbReference type="NCBI Taxonomy" id="51655"/>
    <lineage>
        <taxon>Eukaryota</taxon>
        <taxon>Metazoa</taxon>
        <taxon>Ecdysozoa</taxon>
        <taxon>Arthropoda</taxon>
        <taxon>Hexapoda</taxon>
        <taxon>Insecta</taxon>
        <taxon>Pterygota</taxon>
        <taxon>Neoptera</taxon>
        <taxon>Endopterygota</taxon>
        <taxon>Lepidoptera</taxon>
        <taxon>Glossata</taxon>
        <taxon>Ditrysia</taxon>
        <taxon>Yponomeutoidea</taxon>
        <taxon>Plutellidae</taxon>
        <taxon>Plutella</taxon>
    </lineage>
</organism>
<evidence type="ECO:0000313" key="3">
    <source>
        <dbReference type="Proteomes" id="UP000823941"/>
    </source>
</evidence>
<evidence type="ECO:0000256" key="1">
    <source>
        <dbReference type="SAM" id="MobiDB-lite"/>
    </source>
</evidence>
<comment type="caution">
    <text evidence="2">The sequence shown here is derived from an EMBL/GenBank/DDBJ whole genome shotgun (WGS) entry which is preliminary data.</text>
</comment>
<proteinExistence type="predicted"/>
<gene>
    <name evidence="2" type="ORF">JYU34_009104</name>
</gene>
<dbReference type="Proteomes" id="UP000823941">
    <property type="component" value="Chromosome 12"/>
</dbReference>